<keyword evidence="3" id="KW-1003">Cell membrane</keyword>
<evidence type="ECO:0000259" key="14">
    <source>
        <dbReference type="PROSITE" id="PS50262"/>
    </source>
</evidence>
<organism evidence="15">
    <name type="scientific">Panulirus interruptus</name>
    <name type="common">California spiny lobster</name>
    <name type="synonym">Palinurus interruptus</name>
    <dbReference type="NCBI Taxonomy" id="6735"/>
    <lineage>
        <taxon>Eukaryota</taxon>
        <taxon>Metazoa</taxon>
        <taxon>Ecdysozoa</taxon>
        <taxon>Arthropoda</taxon>
        <taxon>Crustacea</taxon>
        <taxon>Multicrustacea</taxon>
        <taxon>Malacostraca</taxon>
        <taxon>Eumalacostraca</taxon>
        <taxon>Eucarida</taxon>
        <taxon>Decapoda</taxon>
        <taxon>Pleocyemata</taxon>
        <taxon>Achelata</taxon>
        <taxon>Palinuroidea</taxon>
        <taxon>Palinuridae</taxon>
        <taxon>Panulirus</taxon>
    </lineage>
</organism>
<feature type="transmembrane region" description="Helical" evidence="13">
    <location>
        <begin position="199"/>
        <end position="219"/>
    </location>
</feature>
<comment type="subcellular location">
    <subcellularLocation>
        <location evidence="1">Cell membrane</location>
        <topology evidence="1">Multi-pass membrane protein</topology>
    </subcellularLocation>
</comment>
<protein>
    <submittedName>
        <fullName evidence="15">Type 2 dopamine receptor</fullName>
    </submittedName>
</protein>
<feature type="compositionally biased region" description="Basic and acidic residues" evidence="12">
    <location>
        <begin position="390"/>
        <end position="402"/>
    </location>
</feature>
<feature type="domain" description="G-protein coupled receptors family 1 profile" evidence="14">
    <location>
        <begin position="139"/>
        <end position="583"/>
    </location>
</feature>
<evidence type="ECO:0000256" key="12">
    <source>
        <dbReference type="SAM" id="MobiDB-lite"/>
    </source>
</evidence>
<keyword evidence="4 11" id="KW-0812">Transmembrane</keyword>
<dbReference type="PRINTS" id="PR00237">
    <property type="entry name" value="GPCRRHODOPSN"/>
</dbReference>
<keyword evidence="6 11" id="KW-0297">G-protein coupled receptor</keyword>
<dbReference type="GO" id="GO:0045202">
    <property type="term" value="C:synapse"/>
    <property type="evidence" value="ECO:0007669"/>
    <property type="project" value="GOC"/>
</dbReference>
<proteinExistence type="evidence at transcript level"/>
<name>Q09HM5_PANIN</name>
<dbReference type="AlphaFoldDB" id="Q09HM5"/>
<feature type="transmembrane region" description="Helical" evidence="13">
    <location>
        <begin position="562"/>
        <end position="586"/>
    </location>
</feature>
<reference evidence="15" key="1">
    <citation type="journal article" date="2007" name="Comp. Biochem. Physiol. B, Biochem. Mol. Biol.">
        <title>Arthropod D2 receptors positively couple with cAMP through the Gi/o protein family.</title>
        <authorList>
            <person name="Clark M.C."/>
            <person name="Baro D.J."/>
        </authorList>
    </citation>
    <scope>NUCLEOTIDE SEQUENCE</scope>
    <source>
        <tissue evidence="15">Nervous system</tissue>
    </source>
</reference>
<dbReference type="GO" id="GO:0005886">
    <property type="term" value="C:plasma membrane"/>
    <property type="evidence" value="ECO:0007669"/>
    <property type="project" value="UniProtKB-SubCell"/>
</dbReference>
<keyword evidence="9 11" id="KW-0675">Receptor</keyword>
<dbReference type="EMBL" id="DQ900655">
    <property type="protein sequence ID" value="ABI64137.1"/>
    <property type="molecule type" value="mRNA"/>
</dbReference>
<feature type="transmembrane region" description="Helical" evidence="13">
    <location>
        <begin position="159"/>
        <end position="184"/>
    </location>
</feature>
<evidence type="ECO:0000256" key="11">
    <source>
        <dbReference type="RuleBase" id="RU000688"/>
    </source>
</evidence>
<dbReference type="InterPro" id="IPR000276">
    <property type="entry name" value="GPCR_Rhodpsn"/>
</dbReference>
<evidence type="ECO:0000256" key="6">
    <source>
        <dbReference type="ARBA" id="ARBA00023040"/>
    </source>
</evidence>
<evidence type="ECO:0000256" key="5">
    <source>
        <dbReference type="ARBA" id="ARBA00022989"/>
    </source>
</evidence>
<keyword evidence="8" id="KW-1015">Disulfide bond</keyword>
<dbReference type="Gene3D" id="1.20.1070.10">
    <property type="entry name" value="Rhodopsin 7-helix transmembrane proteins"/>
    <property type="match status" value="2"/>
</dbReference>
<evidence type="ECO:0000256" key="1">
    <source>
        <dbReference type="ARBA" id="ARBA00004651"/>
    </source>
</evidence>
<feature type="compositionally biased region" description="Acidic residues" evidence="12">
    <location>
        <begin position="373"/>
        <end position="382"/>
    </location>
</feature>
<keyword evidence="7 13" id="KW-0472">Membrane</keyword>
<accession>Q09HM5</accession>
<evidence type="ECO:0000256" key="3">
    <source>
        <dbReference type="ARBA" id="ARBA00022475"/>
    </source>
</evidence>
<evidence type="ECO:0000256" key="9">
    <source>
        <dbReference type="ARBA" id="ARBA00023170"/>
    </source>
</evidence>
<feature type="transmembrane region" description="Helical" evidence="13">
    <location>
        <begin position="526"/>
        <end position="550"/>
    </location>
</feature>
<dbReference type="FunFam" id="1.20.1070.10:FF:000523">
    <property type="entry name" value="5-hydroxytryptamine receptor 2B"/>
    <property type="match status" value="1"/>
</dbReference>
<dbReference type="SUPFAM" id="SSF81321">
    <property type="entry name" value="Family A G protein-coupled receptor-like"/>
    <property type="match status" value="1"/>
</dbReference>
<evidence type="ECO:0000256" key="13">
    <source>
        <dbReference type="SAM" id="Phobius"/>
    </source>
</evidence>
<feature type="region of interest" description="Disordered" evidence="12">
    <location>
        <begin position="345"/>
        <end position="488"/>
    </location>
</feature>
<evidence type="ECO:0000256" key="7">
    <source>
        <dbReference type="ARBA" id="ARBA00023136"/>
    </source>
</evidence>
<keyword evidence="5 13" id="KW-1133">Transmembrane helix</keyword>
<feature type="transmembrane region" description="Helical" evidence="13">
    <location>
        <begin position="284"/>
        <end position="305"/>
    </location>
</feature>
<dbReference type="PANTHER" id="PTHR24248:SF125">
    <property type="entry name" value="DOPAMINE D2-LIKE RECEPTOR"/>
    <property type="match status" value="1"/>
</dbReference>
<dbReference type="InterPro" id="IPR017452">
    <property type="entry name" value="GPCR_Rhodpsn_7TM"/>
</dbReference>
<dbReference type="Pfam" id="PF00001">
    <property type="entry name" value="7tm_1"/>
    <property type="match status" value="1"/>
</dbReference>
<dbReference type="SMART" id="SM01381">
    <property type="entry name" value="7TM_GPCR_Srsx"/>
    <property type="match status" value="1"/>
</dbReference>
<dbReference type="GO" id="GO:0001591">
    <property type="term" value="F:dopamine neurotransmitter receptor activity, coupled via Gi/Go"/>
    <property type="evidence" value="ECO:0007669"/>
    <property type="project" value="TreeGrafter"/>
</dbReference>
<feature type="transmembrane region" description="Helical" evidence="13">
    <location>
        <begin position="240"/>
        <end position="264"/>
    </location>
</feature>
<keyword evidence="10 11" id="KW-0807">Transducer</keyword>
<feature type="compositionally biased region" description="Polar residues" evidence="12">
    <location>
        <begin position="467"/>
        <end position="481"/>
    </location>
</feature>
<dbReference type="CDD" id="cd15053">
    <property type="entry name" value="7tmA_D2-like_dopamine_R"/>
    <property type="match status" value="1"/>
</dbReference>
<dbReference type="GO" id="GO:0004930">
    <property type="term" value="F:G protein-coupled receptor activity"/>
    <property type="evidence" value="ECO:0007669"/>
    <property type="project" value="UniProtKB-KW"/>
</dbReference>
<sequence length="602" mass="66056">MSPTLFPAPSSPPSSFGVGFSAASGVPTGLKALAQTLPVLKVPNLKYEEEEEPADLQYGGGVVNGKEELATVASNNAVTSVVPDMMANLCLEFDNCTANFTDPMAENCTVNCTVEDAIHTQRNYWTLLLLLFPVFTVFGNILVLMSVYRERSLQTVTNYFIVSLALADLLLASIVMPFAVYYLLMCGYWGLGPIVCDLYIAMDVVCSTSSIFNLVAISIDRYIAVTQPIKYAQSKNNKRIVFTIAIIWVVSAAIGIPLFFVNQWDVAKRQDVLTNDCNFLNADFILYSSISSFYIPCIAMIYLYYRIFKALKERAKMKKPKVSEIKAGSVIENVAQTRMLAETTLGTEVALPPTKSSALIDEDKNTNNTSNSQDEEEEEGEDVMGLGGEENCHIIKNPKPEELNLAPLKEGETESSEGRGATPFVQSARNGAAEAVKGAEGGNVGQPEASPRQALLVKQKKVKLQSKRNGSANSSRATASESGELLEKKDKKASSARFTIYKVNKASKKKREKSSAKKERKATKTLAIVLGAFLVCWVPFFTCNIVNAISKKTQNPSLEPGMAIFVLTTWIGYMNSFLNPVIYTIFNPEFRKAFKKILISQS</sequence>
<dbReference type="FunFam" id="1.20.1070.10:FF:000233">
    <property type="entry name" value="CLUMA_CG012980, isoform A"/>
    <property type="match status" value="1"/>
</dbReference>
<comment type="similarity">
    <text evidence="2 11">Belongs to the G-protein coupled receptor 1 family.</text>
</comment>
<evidence type="ECO:0000256" key="2">
    <source>
        <dbReference type="ARBA" id="ARBA00010663"/>
    </source>
</evidence>
<evidence type="ECO:0000256" key="8">
    <source>
        <dbReference type="ARBA" id="ARBA00023157"/>
    </source>
</evidence>
<evidence type="ECO:0000313" key="15">
    <source>
        <dbReference type="EMBL" id="ABI64137.1"/>
    </source>
</evidence>
<dbReference type="PANTHER" id="PTHR24248">
    <property type="entry name" value="ADRENERGIC RECEPTOR-RELATED G-PROTEIN COUPLED RECEPTOR"/>
    <property type="match status" value="1"/>
</dbReference>
<evidence type="ECO:0000256" key="10">
    <source>
        <dbReference type="ARBA" id="ARBA00023224"/>
    </source>
</evidence>
<feature type="transmembrane region" description="Helical" evidence="13">
    <location>
        <begin position="124"/>
        <end position="147"/>
    </location>
</feature>
<evidence type="ECO:0000256" key="4">
    <source>
        <dbReference type="ARBA" id="ARBA00022692"/>
    </source>
</evidence>
<dbReference type="PROSITE" id="PS50262">
    <property type="entry name" value="G_PROTEIN_RECEP_F1_2"/>
    <property type="match status" value="1"/>
</dbReference>
<dbReference type="PROSITE" id="PS00237">
    <property type="entry name" value="G_PROTEIN_RECEP_F1_1"/>
    <property type="match status" value="1"/>
</dbReference>